<keyword evidence="1" id="KW-0808">Transferase</keyword>
<comment type="caution">
    <text evidence="1">The sequence shown here is derived from an EMBL/GenBank/DDBJ whole genome shotgun (WGS) entry which is preliminary data.</text>
</comment>
<evidence type="ECO:0000313" key="1">
    <source>
        <dbReference type="EMBL" id="TYP70156.1"/>
    </source>
</evidence>
<reference evidence="1 2" key="1">
    <citation type="submission" date="2019-07" db="EMBL/GenBank/DDBJ databases">
        <title>Genomic Encyclopedia of Type Strains, Phase III (KMG-III): the genomes of soil and plant-associated and newly described type strains.</title>
        <authorList>
            <person name="Whitman W."/>
        </authorList>
    </citation>
    <scope>NUCLEOTIDE SEQUENCE [LARGE SCALE GENOMIC DNA]</scope>
    <source>
        <strain evidence="1 2">BL24</strain>
    </source>
</reference>
<evidence type="ECO:0000313" key="2">
    <source>
        <dbReference type="Proteomes" id="UP000323257"/>
    </source>
</evidence>
<dbReference type="EMBL" id="VNHS01000012">
    <property type="protein sequence ID" value="TYP70156.1"/>
    <property type="molecule type" value="Genomic_DNA"/>
</dbReference>
<keyword evidence="1" id="KW-0418">Kinase</keyword>
<dbReference type="RefSeq" id="WP_148932515.1">
    <property type="nucleotide sequence ID" value="NZ_VNHS01000012.1"/>
</dbReference>
<dbReference type="OrthoDB" id="9799195at2"/>
<organism evidence="1 2">
    <name type="scientific">Paenibacillus methanolicus</name>
    <dbReference type="NCBI Taxonomy" id="582686"/>
    <lineage>
        <taxon>Bacteria</taxon>
        <taxon>Bacillati</taxon>
        <taxon>Bacillota</taxon>
        <taxon>Bacilli</taxon>
        <taxon>Bacillales</taxon>
        <taxon>Paenibacillaceae</taxon>
        <taxon>Paenibacillus</taxon>
    </lineage>
</organism>
<protein>
    <submittedName>
        <fullName evidence="1">Serine/threonine-protein kinase RsbT</fullName>
    </submittedName>
</protein>
<name>A0A5S5BV19_9BACL</name>
<sequence length="138" mass="15892">MGLVEIFHIREWADAIHARRRGREIASRIGFGLVDQTIIAYTISELALKLIQFPEKGHMVIRKMERCKGEAGGVPGLEVRVYDHYRGRERISAEWARPLVDDMVAAWDPARGYVIQFRKWLAPWRVDFPVYAAGEEQG</sequence>
<keyword evidence="2" id="KW-1185">Reference proteome</keyword>
<proteinExistence type="predicted"/>
<dbReference type="AlphaFoldDB" id="A0A5S5BV19"/>
<accession>A0A5S5BV19</accession>
<dbReference type="GO" id="GO:0016301">
    <property type="term" value="F:kinase activity"/>
    <property type="evidence" value="ECO:0007669"/>
    <property type="project" value="UniProtKB-KW"/>
</dbReference>
<gene>
    <name evidence="1" type="ORF">BCM02_112135</name>
</gene>
<dbReference type="Proteomes" id="UP000323257">
    <property type="component" value="Unassembled WGS sequence"/>
</dbReference>